<dbReference type="CDD" id="cd02062">
    <property type="entry name" value="Nitro_FMN_reductase"/>
    <property type="match status" value="1"/>
</dbReference>
<reference evidence="5 6" key="1">
    <citation type="submission" date="2019-08" db="EMBL/GenBank/DDBJ databases">
        <title>In-depth cultivation of the pig gut microbiome towards novel bacterial diversity and tailored functional studies.</title>
        <authorList>
            <person name="Wylensek D."/>
            <person name="Hitch T.C.A."/>
            <person name="Clavel T."/>
        </authorList>
    </citation>
    <scope>NUCLEOTIDE SEQUENCE [LARGE SCALE GENOMIC DNA]</scope>
    <source>
        <strain evidence="5 6">BBE-744-WT-12</strain>
    </source>
</reference>
<accession>A0A844G4V8</accession>
<dbReference type="Gene3D" id="3.40.109.10">
    <property type="entry name" value="NADH Oxidase"/>
    <property type="match status" value="1"/>
</dbReference>
<dbReference type="SUPFAM" id="SSF55469">
    <property type="entry name" value="FMN-dependent nitroreductase-like"/>
    <property type="match status" value="1"/>
</dbReference>
<keyword evidence="6" id="KW-1185">Reference proteome</keyword>
<name>A0A844G4V8_9BACT</name>
<comment type="caution">
    <text evidence="5">The sequence shown here is derived from an EMBL/GenBank/DDBJ whole genome shotgun (WGS) entry which is preliminary data.</text>
</comment>
<keyword evidence="3" id="KW-0560">Oxidoreductase</keyword>
<keyword evidence="1" id="KW-0285">Flavoprotein</keyword>
<dbReference type="InterPro" id="IPR050627">
    <property type="entry name" value="Nitroreductase/BluB"/>
</dbReference>
<evidence type="ECO:0000313" key="5">
    <source>
        <dbReference type="EMBL" id="MST97942.1"/>
    </source>
</evidence>
<organism evidence="5 6">
    <name type="scientific">Victivallis lenta</name>
    <dbReference type="NCBI Taxonomy" id="2606640"/>
    <lineage>
        <taxon>Bacteria</taxon>
        <taxon>Pseudomonadati</taxon>
        <taxon>Lentisphaerota</taxon>
        <taxon>Lentisphaeria</taxon>
        <taxon>Victivallales</taxon>
        <taxon>Victivallaceae</taxon>
        <taxon>Victivallis</taxon>
    </lineage>
</organism>
<dbReference type="GO" id="GO:0016491">
    <property type="term" value="F:oxidoreductase activity"/>
    <property type="evidence" value="ECO:0007669"/>
    <property type="project" value="UniProtKB-KW"/>
</dbReference>
<keyword evidence="2" id="KW-0288">FMN</keyword>
<dbReference type="InterPro" id="IPR029479">
    <property type="entry name" value="Nitroreductase"/>
</dbReference>
<evidence type="ECO:0000259" key="4">
    <source>
        <dbReference type="Pfam" id="PF00881"/>
    </source>
</evidence>
<protein>
    <submittedName>
        <fullName evidence="5">Nitroreductase family protein</fullName>
    </submittedName>
</protein>
<evidence type="ECO:0000256" key="2">
    <source>
        <dbReference type="ARBA" id="ARBA00022643"/>
    </source>
</evidence>
<proteinExistence type="predicted"/>
<dbReference type="Proteomes" id="UP000435649">
    <property type="component" value="Unassembled WGS sequence"/>
</dbReference>
<dbReference type="EMBL" id="VUNS01000014">
    <property type="protein sequence ID" value="MST97942.1"/>
    <property type="molecule type" value="Genomic_DNA"/>
</dbReference>
<feature type="domain" description="Nitroreductase" evidence="4">
    <location>
        <begin position="7"/>
        <end position="182"/>
    </location>
</feature>
<dbReference type="PANTHER" id="PTHR23026:SF90">
    <property type="entry name" value="IODOTYROSINE DEIODINASE 1"/>
    <property type="match status" value="1"/>
</dbReference>
<evidence type="ECO:0000313" key="6">
    <source>
        <dbReference type="Proteomes" id="UP000435649"/>
    </source>
</evidence>
<evidence type="ECO:0000256" key="1">
    <source>
        <dbReference type="ARBA" id="ARBA00022630"/>
    </source>
</evidence>
<sequence>MELYEAIQKRRTVRDFSTKRVPDDVLNRILEAGVKAPSHDHARDWHFVVLRDPKRIAEVLKHVNSGAEVQTDIINHWETATECQKSMYYDALPKQVKMLSQSRCLILPLFRGGTDLMAPRDISSLNSFASIWCLIQNILLAATAEGLSCALRIPIMNEEAYVLKTIHAPEGYRMPCYLAAGYSAPDARIIQQQDIPFSARLHAETW</sequence>
<dbReference type="AlphaFoldDB" id="A0A844G4V8"/>
<dbReference type="InterPro" id="IPR000415">
    <property type="entry name" value="Nitroreductase-like"/>
</dbReference>
<evidence type="ECO:0000256" key="3">
    <source>
        <dbReference type="ARBA" id="ARBA00023002"/>
    </source>
</evidence>
<gene>
    <name evidence="5" type="ORF">FYJ85_12925</name>
</gene>
<dbReference type="PANTHER" id="PTHR23026">
    <property type="entry name" value="NADPH NITROREDUCTASE"/>
    <property type="match status" value="1"/>
</dbReference>
<dbReference type="Pfam" id="PF00881">
    <property type="entry name" value="Nitroreductase"/>
    <property type="match status" value="1"/>
</dbReference>
<dbReference type="RefSeq" id="WP_206213167.1">
    <property type="nucleotide sequence ID" value="NZ_VUNS01000014.1"/>
</dbReference>